<dbReference type="RefSeq" id="WP_386721398.1">
    <property type="nucleotide sequence ID" value="NZ_JBHRSZ010000004.1"/>
</dbReference>
<organism evidence="1 2">
    <name type="scientific">Litoribrevibacter euphylliae</name>
    <dbReference type="NCBI Taxonomy" id="1834034"/>
    <lineage>
        <taxon>Bacteria</taxon>
        <taxon>Pseudomonadati</taxon>
        <taxon>Pseudomonadota</taxon>
        <taxon>Gammaproteobacteria</taxon>
        <taxon>Oceanospirillales</taxon>
        <taxon>Oceanospirillaceae</taxon>
        <taxon>Litoribrevibacter</taxon>
    </lineage>
</organism>
<accession>A0ABV7HK19</accession>
<evidence type="ECO:0000313" key="1">
    <source>
        <dbReference type="EMBL" id="MFC3151856.1"/>
    </source>
</evidence>
<sequence>MLNPEQLETTIKMLALAAAQIEATMIEAGESVSELSTSFSEIAEKFHHLDGHQDDTIVQVSRADFTALREQINQAIVAIQFYDRMTQRLHHVNDGLIETAGLLEDPEVSNTKWEALQDNIKKQYTMESERQMFDQIVSGKKLDEAIEIFKKVTANTLNDHSNDIELF</sequence>
<gene>
    <name evidence="1" type="ORF">ACFOEK_12520</name>
</gene>
<dbReference type="EMBL" id="JBHRSZ010000004">
    <property type="protein sequence ID" value="MFC3151856.1"/>
    <property type="molecule type" value="Genomic_DNA"/>
</dbReference>
<evidence type="ECO:0000313" key="2">
    <source>
        <dbReference type="Proteomes" id="UP001595476"/>
    </source>
</evidence>
<evidence type="ECO:0008006" key="3">
    <source>
        <dbReference type="Google" id="ProtNLM"/>
    </source>
</evidence>
<reference evidence="2" key="1">
    <citation type="journal article" date="2019" name="Int. J. Syst. Evol. Microbiol.">
        <title>The Global Catalogue of Microorganisms (GCM) 10K type strain sequencing project: providing services to taxonomists for standard genome sequencing and annotation.</title>
        <authorList>
            <consortium name="The Broad Institute Genomics Platform"/>
            <consortium name="The Broad Institute Genome Sequencing Center for Infectious Disease"/>
            <person name="Wu L."/>
            <person name="Ma J."/>
        </authorList>
    </citation>
    <scope>NUCLEOTIDE SEQUENCE [LARGE SCALE GENOMIC DNA]</scope>
    <source>
        <strain evidence="2">KCTC 52438</strain>
    </source>
</reference>
<dbReference type="Proteomes" id="UP001595476">
    <property type="component" value="Unassembled WGS sequence"/>
</dbReference>
<comment type="caution">
    <text evidence="1">The sequence shown here is derived from an EMBL/GenBank/DDBJ whole genome shotgun (WGS) entry which is preliminary data.</text>
</comment>
<proteinExistence type="predicted"/>
<protein>
    <recommendedName>
        <fullName evidence="3">Chemotaxis protein</fullName>
    </recommendedName>
</protein>
<keyword evidence="2" id="KW-1185">Reference proteome</keyword>
<name>A0ABV7HK19_9GAMM</name>